<accession>A0ABU2B304</accession>
<evidence type="ECO:0000256" key="1">
    <source>
        <dbReference type="SAM" id="Phobius"/>
    </source>
</evidence>
<keyword evidence="1" id="KW-0472">Membrane</keyword>
<keyword evidence="1" id="KW-0812">Transmembrane</keyword>
<protein>
    <submittedName>
        <fullName evidence="2">Uncharacterized SAM-binding protein YcdF (DUF218 family)</fullName>
    </submittedName>
</protein>
<proteinExistence type="predicted"/>
<keyword evidence="3" id="KW-1185">Reference proteome</keyword>
<gene>
    <name evidence="2" type="ORF">J2S62_002226</name>
</gene>
<dbReference type="EMBL" id="JAVDYJ010000001">
    <property type="protein sequence ID" value="MDR7347969.1"/>
    <property type="molecule type" value="Genomic_DNA"/>
</dbReference>
<evidence type="ECO:0000313" key="2">
    <source>
        <dbReference type="EMBL" id="MDR7347969.1"/>
    </source>
</evidence>
<name>A0ABU2B304_9MICC</name>
<reference evidence="2 3" key="1">
    <citation type="submission" date="2023-07" db="EMBL/GenBank/DDBJ databases">
        <title>Sequencing the genomes of 1000 actinobacteria strains.</title>
        <authorList>
            <person name="Klenk H.-P."/>
        </authorList>
    </citation>
    <scope>NUCLEOTIDE SEQUENCE [LARGE SCALE GENOMIC DNA]</scope>
    <source>
        <strain evidence="2 3">DSM 22966</strain>
    </source>
</reference>
<dbReference type="RefSeq" id="WP_310174715.1">
    <property type="nucleotide sequence ID" value="NZ_BAABHE010000002.1"/>
</dbReference>
<evidence type="ECO:0000313" key="3">
    <source>
        <dbReference type="Proteomes" id="UP001183794"/>
    </source>
</evidence>
<dbReference type="Proteomes" id="UP001183794">
    <property type="component" value="Unassembled WGS sequence"/>
</dbReference>
<comment type="caution">
    <text evidence="2">The sequence shown here is derived from an EMBL/GenBank/DDBJ whole genome shotgun (WGS) entry which is preliminary data.</text>
</comment>
<keyword evidence="1" id="KW-1133">Transmembrane helix</keyword>
<feature type="transmembrane region" description="Helical" evidence="1">
    <location>
        <begin position="21"/>
        <end position="43"/>
    </location>
</feature>
<sequence length="203" mass="22304">MSSTAAGANRSVKPRRRGLKVAIGAAAVLAAGWFVYTTVNIVAPSQGELDKRVDAVVSLAPQSHRLPMAQQLVADGVADTLAISYFDHDTPQIPLNGTGEPVPLEQHCEQEHVVCFRPADATAGEAEAVAEIVRSESWNSLTVVTNQHHTFRTRFIFDRCLGKQVDVNVVYSHRDYDLAGTVWRVVYENAAMFKAFYDVAFRC</sequence>
<organism evidence="2 3">
    <name type="scientific">Enteractinococcus fodinae</name>
    <dbReference type="NCBI Taxonomy" id="684663"/>
    <lineage>
        <taxon>Bacteria</taxon>
        <taxon>Bacillati</taxon>
        <taxon>Actinomycetota</taxon>
        <taxon>Actinomycetes</taxon>
        <taxon>Micrococcales</taxon>
        <taxon>Micrococcaceae</taxon>
    </lineage>
</organism>